<dbReference type="EMBL" id="JARBHB010000003">
    <property type="protein sequence ID" value="KAJ8888917.1"/>
    <property type="molecule type" value="Genomic_DNA"/>
</dbReference>
<dbReference type="Gene3D" id="1.10.10.60">
    <property type="entry name" value="Homeodomain-like"/>
    <property type="match status" value="1"/>
</dbReference>
<gene>
    <name evidence="3" type="ORF">PR048_008411</name>
</gene>
<keyword evidence="1" id="KW-0238">DNA-binding</keyword>
<feature type="domain" description="HTH CENPB-type" evidence="2">
    <location>
        <begin position="2"/>
        <end position="52"/>
    </location>
</feature>
<comment type="caution">
    <text evidence="3">The sequence shown here is derived from an EMBL/GenBank/DDBJ whole genome shotgun (WGS) entry which is preliminary data.</text>
</comment>
<proteinExistence type="predicted"/>
<dbReference type="Pfam" id="PF03221">
    <property type="entry name" value="HTH_Tnp_Tc5"/>
    <property type="match status" value="1"/>
</dbReference>
<dbReference type="Proteomes" id="UP001159363">
    <property type="component" value="Chromosome 3"/>
</dbReference>
<accession>A0ABQ9HX21</accession>
<name>A0ABQ9HX21_9NEOP</name>
<organism evidence="3 4">
    <name type="scientific">Dryococelus australis</name>
    <dbReference type="NCBI Taxonomy" id="614101"/>
    <lineage>
        <taxon>Eukaryota</taxon>
        <taxon>Metazoa</taxon>
        <taxon>Ecdysozoa</taxon>
        <taxon>Arthropoda</taxon>
        <taxon>Hexapoda</taxon>
        <taxon>Insecta</taxon>
        <taxon>Pterygota</taxon>
        <taxon>Neoptera</taxon>
        <taxon>Polyneoptera</taxon>
        <taxon>Phasmatodea</taxon>
        <taxon>Verophasmatodea</taxon>
        <taxon>Anareolatae</taxon>
        <taxon>Phasmatidae</taxon>
        <taxon>Eurycanthinae</taxon>
        <taxon>Dryococelus</taxon>
    </lineage>
</organism>
<protein>
    <recommendedName>
        <fullName evidence="2">HTH CENPB-type domain-containing protein</fullName>
    </recommendedName>
</protein>
<evidence type="ECO:0000313" key="4">
    <source>
        <dbReference type="Proteomes" id="UP001159363"/>
    </source>
</evidence>
<evidence type="ECO:0000259" key="2">
    <source>
        <dbReference type="Pfam" id="PF03221"/>
    </source>
</evidence>
<reference evidence="3 4" key="1">
    <citation type="submission" date="2023-02" db="EMBL/GenBank/DDBJ databases">
        <title>LHISI_Scaffold_Assembly.</title>
        <authorList>
            <person name="Stuart O.P."/>
            <person name="Cleave R."/>
            <person name="Magrath M.J.L."/>
            <person name="Mikheyev A.S."/>
        </authorList>
    </citation>
    <scope>NUCLEOTIDE SEQUENCE [LARGE SCALE GENOMIC DNA]</scope>
    <source>
        <strain evidence="3">Daus_M_001</strain>
        <tissue evidence="3">Leg muscle</tissue>
    </source>
</reference>
<dbReference type="InterPro" id="IPR006600">
    <property type="entry name" value="HTH_CenpB_DNA-bd_dom"/>
</dbReference>
<keyword evidence="4" id="KW-1185">Reference proteome</keyword>
<evidence type="ECO:0000256" key="1">
    <source>
        <dbReference type="ARBA" id="ARBA00023125"/>
    </source>
</evidence>
<sequence>MWFREVRENRSLFSGPMPQAKALEFYDILKEDWEGEFTASLCWLDRIKKINGVCQLNITGEILTFLIMLQSTQMRINWLAKKSVQFSYHPTSRLSSSHFTKVCSGKS</sequence>
<evidence type="ECO:0000313" key="3">
    <source>
        <dbReference type="EMBL" id="KAJ8888917.1"/>
    </source>
</evidence>